<dbReference type="VEuPathDB" id="FungiDB:FOXG_12478"/>
<dbReference type="AlphaFoldDB" id="A0A0J9VYG4"/>
<dbReference type="InterPro" id="IPR051410">
    <property type="entry name" value="Ferric/Cupric_Reductase"/>
</dbReference>
<evidence type="ECO:0000313" key="6">
    <source>
        <dbReference type="Proteomes" id="UP000009097"/>
    </source>
</evidence>
<dbReference type="InterPro" id="IPR013121">
    <property type="entry name" value="Fe_red_NAD-bd_6"/>
</dbReference>
<dbReference type="GO" id="GO:0015677">
    <property type="term" value="P:copper ion import"/>
    <property type="evidence" value="ECO:0007669"/>
    <property type="project" value="TreeGrafter"/>
</dbReference>
<evidence type="ECO:0000256" key="1">
    <source>
        <dbReference type="ARBA" id="ARBA00022448"/>
    </source>
</evidence>
<dbReference type="RefSeq" id="XP_018251834.1">
    <property type="nucleotide sequence ID" value="XM_018392272.1"/>
</dbReference>
<dbReference type="GO" id="GO:0006879">
    <property type="term" value="P:intracellular iron ion homeostasis"/>
    <property type="evidence" value="ECO:0007669"/>
    <property type="project" value="TreeGrafter"/>
</dbReference>
<keyword evidence="2" id="KW-0560">Oxidoreductase</keyword>
<sequence length="197" mass="22142">MFTGPHGVTLPLHNYDQVLLIATDLGVVALLPYMQCLAYQSHFIRSRTKRIHLVWRLKDWSLIQVLKAPLNAVLETDESGGDIREGTFRRILESVISISIYGKSDKTDDDEEALKELKESSRVELQCGQWNLTAVVEKDTASSNVSLGHSGKASAIAASVSPDIRAELNDIVKKNIQHVDLMYTDYQPEGYRDDRKE</sequence>
<protein>
    <recommendedName>
        <fullName evidence="3">Ferric reductase NAD binding domain-containing protein</fullName>
    </recommendedName>
</protein>
<gene>
    <name evidence="4" type="ORF">FOXG_12478</name>
    <name evidence="5" type="ORF">FOXG_14060</name>
</gene>
<proteinExistence type="predicted"/>
<feature type="domain" description="Ferric reductase NAD binding" evidence="3">
    <location>
        <begin position="15"/>
        <end position="177"/>
    </location>
</feature>
<name>A0A0J9VYG4_FUSO4</name>
<dbReference type="GO" id="GO:0006826">
    <property type="term" value="P:iron ion transport"/>
    <property type="evidence" value="ECO:0007669"/>
    <property type="project" value="TreeGrafter"/>
</dbReference>
<evidence type="ECO:0000259" key="3">
    <source>
        <dbReference type="Pfam" id="PF08030"/>
    </source>
</evidence>
<accession>A0A0J9VYG4</accession>
<dbReference type="PANTHER" id="PTHR32361:SF26">
    <property type="entry name" value="FAD-BINDING 8 DOMAIN-CONTAINING PROTEIN-RELATED"/>
    <property type="match status" value="1"/>
</dbReference>
<dbReference type="InterPro" id="IPR039261">
    <property type="entry name" value="FNR_nucleotide-bd"/>
</dbReference>
<dbReference type="KEGG" id="fox:FOXG_14060"/>
<dbReference type="Pfam" id="PF08030">
    <property type="entry name" value="NAD_binding_6"/>
    <property type="match status" value="1"/>
</dbReference>
<organism evidence="5 6">
    <name type="scientific">Fusarium oxysporum f. sp. lycopersici (strain 4287 / CBS 123668 / FGSC 9935 / NRRL 34936)</name>
    <name type="common">Fusarium vascular wilt of tomato</name>
    <dbReference type="NCBI Taxonomy" id="426428"/>
    <lineage>
        <taxon>Eukaryota</taxon>
        <taxon>Fungi</taxon>
        <taxon>Dikarya</taxon>
        <taxon>Ascomycota</taxon>
        <taxon>Pezizomycotina</taxon>
        <taxon>Sordariomycetes</taxon>
        <taxon>Hypocreomycetidae</taxon>
        <taxon>Hypocreales</taxon>
        <taxon>Nectriaceae</taxon>
        <taxon>Fusarium</taxon>
        <taxon>Fusarium oxysporum species complex</taxon>
    </lineage>
</organism>
<dbReference type="EMBL" id="DS231713">
    <property type="protein sequence ID" value="KNB13789.1"/>
    <property type="molecule type" value="Genomic_DNA"/>
</dbReference>
<dbReference type="PANTHER" id="PTHR32361">
    <property type="entry name" value="FERRIC/CUPRIC REDUCTASE TRANSMEMBRANE COMPONENT"/>
    <property type="match status" value="1"/>
</dbReference>
<dbReference type="VEuPathDB" id="FungiDB:FOXG_14060"/>
<dbReference type="GeneID" id="28955267"/>
<dbReference type="EMBL" id="DS231716">
    <property type="protein sequence ID" value="KNB15560.1"/>
    <property type="molecule type" value="Genomic_DNA"/>
</dbReference>
<dbReference type="RefSeq" id="XP_018253605.1">
    <property type="nucleotide sequence ID" value="XM_018394126.1"/>
</dbReference>
<dbReference type="Proteomes" id="UP000009097">
    <property type="component" value="Unassembled WGS sequence"/>
</dbReference>
<dbReference type="KEGG" id="fox:FOXG_12478"/>
<evidence type="ECO:0000256" key="2">
    <source>
        <dbReference type="ARBA" id="ARBA00023002"/>
    </source>
</evidence>
<dbReference type="GO" id="GO:0000293">
    <property type="term" value="F:ferric-chelate reductase activity"/>
    <property type="evidence" value="ECO:0007669"/>
    <property type="project" value="TreeGrafter"/>
</dbReference>
<keyword evidence="1" id="KW-0813">Transport</keyword>
<reference evidence="5" key="2">
    <citation type="journal article" date="2010" name="Nature">
        <title>Comparative genomics reveals mobile pathogenicity chromosomes in Fusarium.</title>
        <authorList>
            <person name="Ma L.J."/>
            <person name="van der Does H.C."/>
            <person name="Borkovich K.A."/>
            <person name="Coleman J.J."/>
            <person name="Daboussi M.J."/>
            <person name="Di Pietro A."/>
            <person name="Dufresne M."/>
            <person name="Freitag M."/>
            <person name="Grabherr M."/>
            <person name="Henrissat B."/>
            <person name="Houterman P.M."/>
            <person name="Kang S."/>
            <person name="Shim W.B."/>
            <person name="Woloshuk C."/>
            <person name="Xie X."/>
            <person name="Xu J.R."/>
            <person name="Antoniw J."/>
            <person name="Baker S.E."/>
            <person name="Bluhm B.H."/>
            <person name="Breakspear A."/>
            <person name="Brown D.W."/>
            <person name="Butchko R.A."/>
            <person name="Chapman S."/>
            <person name="Coulson R."/>
            <person name="Coutinho P.M."/>
            <person name="Danchin E.G."/>
            <person name="Diener A."/>
            <person name="Gale L.R."/>
            <person name="Gardiner D.M."/>
            <person name="Goff S."/>
            <person name="Hammond-Kosack K.E."/>
            <person name="Hilburn K."/>
            <person name="Hua-Van A."/>
            <person name="Jonkers W."/>
            <person name="Kazan K."/>
            <person name="Kodira C.D."/>
            <person name="Koehrsen M."/>
            <person name="Kumar L."/>
            <person name="Lee Y.H."/>
            <person name="Li L."/>
            <person name="Manners J.M."/>
            <person name="Miranda-Saavedra D."/>
            <person name="Mukherjee M."/>
            <person name="Park G."/>
            <person name="Park J."/>
            <person name="Park S.Y."/>
            <person name="Proctor R.H."/>
            <person name="Regev A."/>
            <person name="Ruiz-Roldan M.C."/>
            <person name="Sain D."/>
            <person name="Sakthikumar S."/>
            <person name="Sykes S."/>
            <person name="Schwartz D.C."/>
            <person name="Turgeon B.G."/>
            <person name="Wapinski I."/>
            <person name="Yoder O."/>
            <person name="Young S."/>
            <person name="Zeng Q."/>
            <person name="Zhou S."/>
            <person name="Galagan J."/>
            <person name="Cuomo C.A."/>
            <person name="Kistler H.C."/>
            <person name="Rep M."/>
        </authorList>
    </citation>
    <scope>NUCLEOTIDE SEQUENCE [LARGE SCALE GENOMIC DNA]</scope>
    <source>
        <strain evidence="5">4287</strain>
    </source>
</reference>
<dbReference type="GeneID" id="28953810"/>
<dbReference type="GO" id="GO:0005886">
    <property type="term" value="C:plasma membrane"/>
    <property type="evidence" value="ECO:0007669"/>
    <property type="project" value="TreeGrafter"/>
</dbReference>
<evidence type="ECO:0000313" key="5">
    <source>
        <dbReference type="EMBL" id="KNB15560.1"/>
    </source>
</evidence>
<evidence type="ECO:0000313" key="4">
    <source>
        <dbReference type="EMBL" id="KNB13789.1"/>
    </source>
</evidence>
<dbReference type="Gene3D" id="3.40.50.80">
    <property type="entry name" value="Nucleotide-binding domain of ferredoxin-NADP reductase (FNR) module"/>
    <property type="match status" value="1"/>
</dbReference>
<reference evidence="5" key="1">
    <citation type="submission" date="2007-04" db="EMBL/GenBank/DDBJ databases">
        <authorList>
            <consortium name="The Broad Institute Genome Sequencing Platform"/>
            <person name="Birren B."/>
            <person name="Lander E."/>
            <person name="Galagan J."/>
            <person name="Nusbaum C."/>
            <person name="Devon K."/>
            <person name="Ma L.-J."/>
            <person name="Jaffe D."/>
            <person name="Butler J."/>
            <person name="Alvarez P."/>
            <person name="Gnerre S."/>
            <person name="Grabherr M."/>
            <person name="Kleber M."/>
            <person name="Mauceli E."/>
            <person name="Brockman W."/>
            <person name="MacCallum I.A."/>
            <person name="Young S."/>
            <person name="LaButti K."/>
            <person name="DeCaprio D."/>
            <person name="Crawford M."/>
            <person name="Koehrsen M."/>
            <person name="Engels R."/>
            <person name="Montgomery P."/>
            <person name="Pearson M."/>
            <person name="Howarth C."/>
            <person name="Larson L."/>
            <person name="White J."/>
            <person name="O'Leary S."/>
            <person name="Kodira C."/>
            <person name="Zeng Q."/>
            <person name="Yandava C."/>
            <person name="Alvarado L."/>
            <person name="Kistler C."/>
            <person name="Shim W.-B."/>
            <person name="Kang S."/>
            <person name="Woloshuk C."/>
        </authorList>
    </citation>
    <scope>NUCLEOTIDE SEQUENCE</scope>
    <source>
        <strain evidence="5">4287</strain>
    </source>
</reference>